<evidence type="ECO:0000313" key="7">
    <source>
        <dbReference type="Proteomes" id="UP000276029"/>
    </source>
</evidence>
<accession>A0AAD1G249</accession>
<dbReference type="CDD" id="cd06558">
    <property type="entry name" value="crotonase-like"/>
    <property type="match status" value="1"/>
</dbReference>
<dbReference type="FunFam" id="1.10.12.10:FF:000001">
    <property type="entry name" value="Probable enoyl-CoA hydratase, mitochondrial"/>
    <property type="match status" value="1"/>
</dbReference>
<dbReference type="KEGG" id="smic:SmB9_32800"/>
<dbReference type="FunFam" id="3.90.226.10:FF:000009">
    <property type="entry name" value="Carnitinyl-CoA dehydratase"/>
    <property type="match status" value="1"/>
</dbReference>
<dbReference type="Proteomes" id="UP000275727">
    <property type="component" value="Chromosome"/>
</dbReference>
<proteinExistence type="inferred from homology"/>
<evidence type="ECO:0000256" key="3">
    <source>
        <dbReference type="RuleBase" id="RU003707"/>
    </source>
</evidence>
<dbReference type="GO" id="GO:0016836">
    <property type="term" value="F:hydro-lyase activity"/>
    <property type="evidence" value="ECO:0007669"/>
    <property type="project" value="UniProtKB-ARBA"/>
</dbReference>
<keyword evidence="7" id="KW-1185">Reference proteome</keyword>
<dbReference type="PANTHER" id="PTHR11941:SF54">
    <property type="entry name" value="ENOYL-COA HYDRATASE, MITOCHONDRIAL"/>
    <property type="match status" value="1"/>
</dbReference>
<keyword evidence="2" id="KW-0456">Lyase</keyword>
<evidence type="ECO:0000313" key="4">
    <source>
        <dbReference type="EMBL" id="BBE35622.1"/>
    </source>
</evidence>
<dbReference type="InterPro" id="IPR029045">
    <property type="entry name" value="ClpP/crotonase-like_dom_sf"/>
</dbReference>
<evidence type="ECO:0000256" key="2">
    <source>
        <dbReference type="ARBA" id="ARBA00023239"/>
    </source>
</evidence>
<evidence type="ECO:0000256" key="1">
    <source>
        <dbReference type="ARBA" id="ARBA00005254"/>
    </source>
</evidence>
<dbReference type="EMBL" id="AP018711">
    <property type="protein sequence ID" value="BBE35622.1"/>
    <property type="molecule type" value="Genomic_DNA"/>
</dbReference>
<dbReference type="InterPro" id="IPR014748">
    <property type="entry name" value="Enoyl-CoA_hydra_C"/>
</dbReference>
<organism evidence="4 6">
    <name type="scientific">Sphingosinicella microcystinivorans</name>
    <dbReference type="NCBI Taxonomy" id="335406"/>
    <lineage>
        <taxon>Bacteria</taxon>
        <taxon>Pseudomonadati</taxon>
        <taxon>Pseudomonadota</taxon>
        <taxon>Alphaproteobacteria</taxon>
        <taxon>Sphingomonadales</taxon>
        <taxon>Sphingosinicellaceae</taxon>
        <taxon>Sphingosinicella</taxon>
    </lineage>
</organism>
<reference evidence="5 7" key="2">
    <citation type="submission" date="2018-10" db="EMBL/GenBank/DDBJ databases">
        <title>Genomic Encyclopedia of Type Strains, Phase IV (KMG-IV): sequencing the most valuable type-strain genomes for metagenomic binning, comparative biology and taxonomic classification.</title>
        <authorList>
            <person name="Goeker M."/>
        </authorList>
    </citation>
    <scope>NUCLEOTIDE SEQUENCE [LARGE SCALE GENOMIC DNA]</scope>
    <source>
        <strain evidence="5 7">DSM 19791</strain>
    </source>
</reference>
<name>A0AAD1G249_SPHMI</name>
<dbReference type="InterPro" id="IPR018376">
    <property type="entry name" value="Enoyl-CoA_hyd/isom_CS"/>
</dbReference>
<dbReference type="Proteomes" id="UP000276029">
    <property type="component" value="Unassembled WGS sequence"/>
</dbReference>
<dbReference type="AlphaFoldDB" id="A0AAD1G249"/>
<evidence type="ECO:0000313" key="5">
    <source>
        <dbReference type="EMBL" id="RKS86332.1"/>
    </source>
</evidence>
<reference evidence="4 6" key="1">
    <citation type="submission" date="2018-06" db="EMBL/GenBank/DDBJ databases">
        <title>Complete Genome Sequence of the Microcystin-Degrading Bacterium Sphingosinicella microcystinivorans Strain B-9.</title>
        <authorList>
            <person name="Jin H."/>
            <person name="Nishizawa T."/>
            <person name="Guo Y."/>
            <person name="Nishizawa A."/>
            <person name="Park H."/>
            <person name="Kato H."/>
            <person name="Tsuji K."/>
            <person name="Harada K."/>
        </authorList>
    </citation>
    <scope>NUCLEOTIDE SEQUENCE [LARGE SCALE GENOMIC DNA]</scope>
    <source>
        <strain evidence="4 6">B9</strain>
    </source>
</reference>
<comment type="similarity">
    <text evidence="1 3">Belongs to the enoyl-CoA hydratase/isomerase family.</text>
</comment>
<gene>
    <name evidence="5" type="ORF">DFR51_3035</name>
    <name evidence="4" type="ORF">SmB9_32800</name>
</gene>
<protein>
    <submittedName>
        <fullName evidence="4">3-hydroxybutyryl-CoA dehydratase</fullName>
    </submittedName>
    <submittedName>
        <fullName evidence="5">Enoyl-CoA hydratase/carnithine racemase</fullName>
    </submittedName>
</protein>
<dbReference type="PANTHER" id="PTHR11941">
    <property type="entry name" value="ENOYL-COA HYDRATASE-RELATED"/>
    <property type="match status" value="1"/>
</dbReference>
<dbReference type="EMBL" id="RBWX01000010">
    <property type="protein sequence ID" value="RKS86332.1"/>
    <property type="molecule type" value="Genomic_DNA"/>
</dbReference>
<dbReference type="Pfam" id="PF00378">
    <property type="entry name" value="ECH_1"/>
    <property type="match status" value="1"/>
</dbReference>
<dbReference type="Gene3D" id="3.90.226.10">
    <property type="entry name" value="2-enoyl-CoA Hydratase, Chain A, domain 1"/>
    <property type="match status" value="1"/>
</dbReference>
<dbReference type="InterPro" id="IPR001753">
    <property type="entry name" value="Enoyl-CoA_hydra/iso"/>
</dbReference>
<dbReference type="PROSITE" id="PS00166">
    <property type="entry name" value="ENOYL_COA_HYDRATASE"/>
    <property type="match status" value="1"/>
</dbReference>
<dbReference type="RefSeq" id="WP_121052668.1">
    <property type="nucleotide sequence ID" value="NZ_AP018711.1"/>
</dbReference>
<dbReference type="GO" id="GO:0006635">
    <property type="term" value="P:fatty acid beta-oxidation"/>
    <property type="evidence" value="ECO:0007669"/>
    <property type="project" value="TreeGrafter"/>
</dbReference>
<dbReference type="Gene3D" id="1.10.12.10">
    <property type="entry name" value="Lyase 2-enoyl-coa Hydratase, Chain A, domain 2"/>
    <property type="match status" value="1"/>
</dbReference>
<evidence type="ECO:0000313" key="6">
    <source>
        <dbReference type="Proteomes" id="UP000275727"/>
    </source>
</evidence>
<dbReference type="SUPFAM" id="SSF52096">
    <property type="entry name" value="ClpP/crotonase"/>
    <property type="match status" value="1"/>
</dbReference>
<sequence length="265" mass="28222">MTVTSPTPALLIEHHGDVAQVTFNRPEQINAFNEDIRQSFPQLLAAIEQEPAIRSLVLCGAGERGFCAGADIKESRQVGSLVSERRRFMPHSWIEALDRVSKPVIAAIHGICFGGGMEIALACDIRIASRDARFGLTETALGLIPGGGGTQRLPRLIGLGPALDLLLSAEKIPAEEAYRLGIVTRLAEDREDAIAHALALAATIAARPPAAVAYCKEAAISGAHLDLASGLRLEKSLFTLLMGTSDRAEAAAAFREKRPPNFTGN</sequence>